<comment type="caution">
    <text evidence="2">The sequence shown here is derived from an EMBL/GenBank/DDBJ whole genome shotgun (WGS) entry which is preliminary data.</text>
</comment>
<dbReference type="InterPro" id="IPR004843">
    <property type="entry name" value="Calcineurin-like_PHP"/>
</dbReference>
<reference evidence="2" key="1">
    <citation type="submission" date="2020-11" db="EMBL/GenBank/DDBJ databases">
        <authorList>
            <person name="Kim M.K."/>
        </authorList>
    </citation>
    <scope>NUCLEOTIDE SEQUENCE</scope>
    <source>
        <strain evidence="2">BT350</strain>
    </source>
</reference>
<dbReference type="InterPro" id="IPR029052">
    <property type="entry name" value="Metallo-depent_PP-like"/>
</dbReference>
<dbReference type="RefSeq" id="WP_196273241.1">
    <property type="nucleotide sequence ID" value="NZ_JADQDO010000011.1"/>
</dbReference>
<accession>A0A931BYP3</accession>
<evidence type="ECO:0000259" key="1">
    <source>
        <dbReference type="Pfam" id="PF00149"/>
    </source>
</evidence>
<evidence type="ECO:0000313" key="2">
    <source>
        <dbReference type="EMBL" id="MBF9235247.1"/>
    </source>
</evidence>
<proteinExistence type="predicted"/>
<feature type="domain" description="Calcineurin-like phosphoesterase" evidence="1">
    <location>
        <begin position="1"/>
        <end position="130"/>
    </location>
</feature>
<keyword evidence="3" id="KW-1185">Reference proteome</keyword>
<dbReference type="Pfam" id="PF00149">
    <property type="entry name" value="Metallophos"/>
    <property type="match status" value="1"/>
</dbReference>
<dbReference type="Gene3D" id="3.60.21.10">
    <property type="match status" value="2"/>
</dbReference>
<dbReference type="Proteomes" id="UP000599312">
    <property type="component" value="Unassembled WGS sequence"/>
</dbReference>
<sequence length="567" mass="62619">MKLAILADVHFHDLYGDYDFEGVINSRTGRCATVRTLKDTVESTRIFNESYFAFLAALDDIVAQGIRHIILAGDYSDDGQRATVDGVVRILEHYSEKHGVSFYAATGNHDTTRPFGGHHTKRFLREDGSFAVVTSDPSKAGSDTSCDVVITDKMWGLGYAENLQQLGRAGFAPHPDHLHWETPFGRNPSLDERMFEIASADGSRKAMVPDASYLVEPFAGLWVLSLDTNVFLPKTNSEGFAGSTDSGWNVVATHKTQLLDWVRDVTQRAKNEGKKLLVFSHYPAVDYTNGTVAEQIALFGEQSFIKRNPTQTASIAALDSGLAVHFSGHLHIDAIGVHTDGERKVMNIAVPSIAAYPAAYKVVSFDGHAMAVETIHLDDVPRFDELFEHYRREPVSYGKILETTSYREFLLEHLTQLVLHRHLPAEWPEDLRALIETLSCLDLLVLTSMPDTEVGSAVAAILSASQTGDALAVATDLAAQARLTVEDFAAVSLKEMVIDWYRLRNAGSLARRDLRPVAERCYEVLFEAFAARGPFSPNSLQSKIATFTAIMRGYLRAPSSEALRIPL</sequence>
<evidence type="ECO:0000313" key="3">
    <source>
        <dbReference type="Proteomes" id="UP000599312"/>
    </source>
</evidence>
<protein>
    <submittedName>
        <fullName evidence="2">Metallophosphoesterase</fullName>
    </submittedName>
</protein>
<gene>
    <name evidence="2" type="ORF">I2H38_17885</name>
</gene>
<organism evidence="2 3">
    <name type="scientific">Microvirga alba</name>
    <dbReference type="NCBI Taxonomy" id="2791025"/>
    <lineage>
        <taxon>Bacteria</taxon>
        <taxon>Pseudomonadati</taxon>
        <taxon>Pseudomonadota</taxon>
        <taxon>Alphaproteobacteria</taxon>
        <taxon>Hyphomicrobiales</taxon>
        <taxon>Methylobacteriaceae</taxon>
        <taxon>Microvirga</taxon>
    </lineage>
</organism>
<dbReference type="EMBL" id="JADQDO010000011">
    <property type="protein sequence ID" value="MBF9235247.1"/>
    <property type="molecule type" value="Genomic_DNA"/>
</dbReference>
<dbReference type="AlphaFoldDB" id="A0A931BYP3"/>
<dbReference type="SUPFAM" id="SSF56300">
    <property type="entry name" value="Metallo-dependent phosphatases"/>
    <property type="match status" value="1"/>
</dbReference>
<name>A0A931BYP3_9HYPH</name>
<dbReference type="GO" id="GO:0016787">
    <property type="term" value="F:hydrolase activity"/>
    <property type="evidence" value="ECO:0007669"/>
    <property type="project" value="InterPro"/>
</dbReference>